<dbReference type="InterPro" id="IPR041916">
    <property type="entry name" value="Anti_sigma_zinc_sf"/>
</dbReference>
<feature type="domain" description="Putative zinc-finger" evidence="5">
    <location>
        <begin position="3"/>
        <end position="36"/>
    </location>
</feature>
<comment type="similarity">
    <text evidence="1">Belongs to the zinc-associated anti-sigma factor (ZAS) superfamily. Anti-sigma-W factor family.</text>
</comment>
<evidence type="ECO:0000256" key="2">
    <source>
        <dbReference type="ARBA" id="ARBA00024438"/>
    </source>
</evidence>
<evidence type="ECO:0000256" key="4">
    <source>
        <dbReference type="SAM" id="Phobius"/>
    </source>
</evidence>
<protein>
    <recommendedName>
        <fullName evidence="2">Anti-sigma-W factor RsiW</fullName>
    </recommendedName>
</protein>
<reference evidence="6" key="2">
    <citation type="submission" date="2020-09" db="EMBL/GenBank/DDBJ databases">
        <authorList>
            <person name="Sun Q."/>
            <person name="Ohkuma M."/>
        </authorList>
    </citation>
    <scope>NUCLEOTIDE SEQUENCE</scope>
    <source>
        <strain evidence="6">JCM 14719</strain>
    </source>
</reference>
<dbReference type="Proteomes" id="UP000637720">
    <property type="component" value="Unassembled WGS sequence"/>
</dbReference>
<feature type="compositionally biased region" description="Low complexity" evidence="3">
    <location>
        <begin position="143"/>
        <end position="156"/>
    </location>
</feature>
<sequence length="358" mass="37712">MNCDEVMEAMQRDLDGDLTAEERRRMQIHLRHCPDCVPLYARLRRLSSQLENLPKVEPPCSLVDALLPRLEAMPLPTAQKAGRREAVRRRLLLWTGGAVAVALLGVMAVLADMREGKFAVPKGDGVREAGQGRVGQAGTVPQSDVAPPSAAEVPVSPEERLGKPGDGRGQKADPSPRRMASPDASRPPVSPPGASRAAVPSTPEASTGSGFAGEPVSPAEPGRATEPVPPRQEEPGADRTLALGVPDGPDHPIANPGFPQGGGETGASVAPLPSPDGQWRAAVVAEGGAKRVVVHDAAGAARFRGHALSPDARVTLQWEGNALVYDVVTAQDGRETAERWRVNVAAGTEERLPERPHP</sequence>
<keyword evidence="4" id="KW-0812">Transmembrane</keyword>
<dbReference type="Gene3D" id="1.10.10.1320">
    <property type="entry name" value="Anti-sigma factor, zinc-finger domain"/>
    <property type="match status" value="1"/>
</dbReference>
<dbReference type="AlphaFoldDB" id="A0A8J3F9S5"/>
<proteinExistence type="inferred from homology"/>
<dbReference type="Pfam" id="PF13490">
    <property type="entry name" value="zf-HC2"/>
    <property type="match status" value="1"/>
</dbReference>
<evidence type="ECO:0000256" key="1">
    <source>
        <dbReference type="ARBA" id="ARBA00024353"/>
    </source>
</evidence>
<keyword evidence="4" id="KW-0472">Membrane</keyword>
<accession>A0A8J3F9S5</accession>
<evidence type="ECO:0000313" key="7">
    <source>
        <dbReference type="Proteomes" id="UP000637720"/>
    </source>
</evidence>
<comment type="caution">
    <text evidence="6">The sequence shown here is derived from an EMBL/GenBank/DDBJ whole genome shotgun (WGS) entry which is preliminary data.</text>
</comment>
<dbReference type="EMBL" id="BMOF01000007">
    <property type="protein sequence ID" value="GGJ95026.1"/>
    <property type="molecule type" value="Genomic_DNA"/>
</dbReference>
<dbReference type="RefSeq" id="WP_188816752.1">
    <property type="nucleotide sequence ID" value="NZ_BMOF01000007.1"/>
</dbReference>
<feature type="compositionally biased region" description="Basic and acidic residues" evidence="3">
    <location>
        <begin position="157"/>
        <end position="176"/>
    </location>
</feature>
<dbReference type="InterPro" id="IPR027383">
    <property type="entry name" value="Znf_put"/>
</dbReference>
<feature type="transmembrane region" description="Helical" evidence="4">
    <location>
        <begin position="91"/>
        <end position="111"/>
    </location>
</feature>
<evidence type="ECO:0000259" key="5">
    <source>
        <dbReference type="Pfam" id="PF13490"/>
    </source>
</evidence>
<keyword evidence="4" id="KW-1133">Transmembrane helix</keyword>
<reference evidence="6" key="1">
    <citation type="journal article" date="2014" name="Int. J. Syst. Evol. Microbiol.">
        <title>Complete genome sequence of Corynebacterium casei LMG S-19264T (=DSM 44701T), isolated from a smear-ripened cheese.</title>
        <authorList>
            <consortium name="US DOE Joint Genome Institute (JGI-PGF)"/>
            <person name="Walter F."/>
            <person name="Albersmeier A."/>
            <person name="Kalinowski J."/>
            <person name="Ruckert C."/>
        </authorList>
    </citation>
    <scope>NUCLEOTIDE SEQUENCE</scope>
    <source>
        <strain evidence="6">JCM 14719</strain>
    </source>
</reference>
<gene>
    <name evidence="6" type="ORF">GCM10007043_06030</name>
</gene>
<evidence type="ECO:0000313" key="6">
    <source>
        <dbReference type="EMBL" id="GGJ95026.1"/>
    </source>
</evidence>
<feature type="region of interest" description="Disordered" evidence="3">
    <location>
        <begin position="121"/>
        <end position="274"/>
    </location>
</feature>
<evidence type="ECO:0000256" key="3">
    <source>
        <dbReference type="SAM" id="MobiDB-lite"/>
    </source>
</evidence>
<organism evidence="6 7">
    <name type="scientific">Calditerricola satsumensis</name>
    <dbReference type="NCBI Taxonomy" id="373054"/>
    <lineage>
        <taxon>Bacteria</taxon>
        <taxon>Bacillati</taxon>
        <taxon>Bacillota</taxon>
        <taxon>Bacilli</taxon>
        <taxon>Bacillales</taxon>
        <taxon>Bacillaceae</taxon>
        <taxon>Calditerricola</taxon>
    </lineage>
</organism>
<keyword evidence="7" id="KW-1185">Reference proteome</keyword>
<name>A0A8J3F9S5_9BACI</name>